<protein>
    <submittedName>
        <fullName evidence="2">Steroid delta-isomerase-like uncharacterized protein</fullName>
    </submittedName>
</protein>
<sequence length="143" mass="15799">MPANEEIVREVYAAAEASKLDLDKFVSLFVDDGYFLDMASGMRWTGADVRQPLEGLEKPFPDFHRELLNVHCAADGVVVVELRLQGTHRGDFPIPGGGVLPASGKTFDVPCCDVFVVENGKVKAFHCYNMRSAWIEQLTASDH</sequence>
<organism evidence="2 3">
    <name type="scientific">Stakelama pacifica</name>
    <dbReference type="NCBI Taxonomy" id="517720"/>
    <lineage>
        <taxon>Bacteria</taxon>
        <taxon>Pseudomonadati</taxon>
        <taxon>Pseudomonadota</taxon>
        <taxon>Alphaproteobacteria</taxon>
        <taxon>Sphingomonadales</taxon>
        <taxon>Sphingomonadaceae</taxon>
        <taxon>Stakelama</taxon>
    </lineage>
</organism>
<name>A0A4R6FCY1_9SPHN</name>
<gene>
    <name evidence="2" type="ORF">EV664_11418</name>
</gene>
<evidence type="ECO:0000313" key="2">
    <source>
        <dbReference type="EMBL" id="TDN78982.1"/>
    </source>
</evidence>
<dbReference type="GO" id="GO:0016853">
    <property type="term" value="F:isomerase activity"/>
    <property type="evidence" value="ECO:0007669"/>
    <property type="project" value="UniProtKB-KW"/>
</dbReference>
<dbReference type="EMBL" id="SNWD01000014">
    <property type="protein sequence ID" value="TDN78982.1"/>
    <property type="molecule type" value="Genomic_DNA"/>
</dbReference>
<dbReference type="Pfam" id="PF12680">
    <property type="entry name" value="SnoaL_2"/>
    <property type="match status" value="1"/>
</dbReference>
<evidence type="ECO:0000259" key="1">
    <source>
        <dbReference type="Pfam" id="PF12680"/>
    </source>
</evidence>
<accession>A0A4R6FCY1</accession>
<dbReference type="RefSeq" id="WP_133496710.1">
    <property type="nucleotide sequence ID" value="NZ_BMLU01000013.1"/>
</dbReference>
<dbReference type="Proteomes" id="UP000295493">
    <property type="component" value="Unassembled WGS sequence"/>
</dbReference>
<keyword evidence="2" id="KW-0413">Isomerase</keyword>
<dbReference type="OrthoDB" id="129343at2"/>
<dbReference type="InterPro" id="IPR032710">
    <property type="entry name" value="NTF2-like_dom_sf"/>
</dbReference>
<dbReference type="SUPFAM" id="SSF54427">
    <property type="entry name" value="NTF2-like"/>
    <property type="match status" value="1"/>
</dbReference>
<dbReference type="Gene3D" id="3.10.450.50">
    <property type="match status" value="1"/>
</dbReference>
<dbReference type="AlphaFoldDB" id="A0A4R6FCY1"/>
<keyword evidence="3" id="KW-1185">Reference proteome</keyword>
<feature type="domain" description="SnoaL-like" evidence="1">
    <location>
        <begin position="8"/>
        <end position="123"/>
    </location>
</feature>
<comment type="caution">
    <text evidence="2">The sequence shown here is derived from an EMBL/GenBank/DDBJ whole genome shotgun (WGS) entry which is preliminary data.</text>
</comment>
<dbReference type="InterPro" id="IPR037401">
    <property type="entry name" value="SnoaL-like"/>
</dbReference>
<proteinExistence type="predicted"/>
<evidence type="ECO:0000313" key="3">
    <source>
        <dbReference type="Proteomes" id="UP000295493"/>
    </source>
</evidence>
<reference evidence="2 3" key="1">
    <citation type="submission" date="2019-03" db="EMBL/GenBank/DDBJ databases">
        <title>Genomic Encyclopedia of Type Strains, Phase IV (KMG-IV): sequencing the most valuable type-strain genomes for metagenomic binning, comparative biology and taxonomic classification.</title>
        <authorList>
            <person name="Goeker M."/>
        </authorList>
    </citation>
    <scope>NUCLEOTIDE SEQUENCE [LARGE SCALE GENOMIC DNA]</scope>
    <source>
        <strain evidence="2 3">DSM 25059</strain>
    </source>
</reference>